<reference evidence="4" key="1">
    <citation type="submission" date="2014-05" db="EMBL/GenBank/DDBJ databases">
        <title>The transcriptome of the halophilic microalga Tetraselmis sp. GSL018 isolated from the Great Salt Lake, Utah.</title>
        <authorList>
            <person name="Jinkerson R.E."/>
            <person name="D'Adamo S."/>
            <person name="Posewitz M.C."/>
        </authorList>
    </citation>
    <scope>NUCLEOTIDE SEQUENCE</scope>
    <source>
        <strain evidence="4">GSL018</strain>
    </source>
</reference>
<proteinExistence type="predicted"/>
<accession>A0A061S597</accession>
<evidence type="ECO:0000256" key="2">
    <source>
        <dbReference type="ARBA" id="ARBA00023315"/>
    </source>
</evidence>
<evidence type="ECO:0000313" key="4">
    <source>
        <dbReference type="EMBL" id="JAC79433.1"/>
    </source>
</evidence>
<dbReference type="PROSITE" id="PS51186">
    <property type="entry name" value="GNAT"/>
    <property type="match status" value="1"/>
</dbReference>
<sequence>MSPSYTRKAPPPVPIVNCASAKSGFGYVRALPLKTVSKLRNRAERLWTDSFLFLPEVAVKTRSYLTRAKSYRRKIPVVNSRVGLKMSAYKTLSSADDICYFRPATLADLERISELEADGYPHDEAASTEQMRYRLTEAGELFLAAVRGADDTVIGYTCSTATKKEQLNGESMSVHEPDGPTVCIHSVCVEEKERRKGVATRMLRAYTQWVSQSFPRARALRLICKKEKIGLYERAGFRLLGPSAVVHGQDPWFEMELVLGEA</sequence>
<dbReference type="Gene3D" id="3.40.630.30">
    <property type="match status" value="1"/>
</dbReference>
<feature type="domain" description="N-acetyltransferase" evidence="3">
    <location>
        <begin position="99"/>
        <end position="260"/>
    </location>
</feature>
<dbReference type="SUPFAM" id="SSF55729">
    <property type="entry name" value="Acyl-CoA N-acyltransferases (Nat)"/>
    <property type="match status" value="1"/>
</dbReference>
<keyword evidence="2" id="KW-0012">Acyltransferase</keyword>
<dbReference type="InterPro" id="IPR000182">
    <property type="entry name" value="GNAT_dom"/>
</dbReference>
<dbReference type="EMBL" id="GBEZ01005927">
    <property type="protein sequence ID" value="JAC79433.1"/>
    <property type="molecule type" value="Transcribed_RNA"/>
</dbReference>
<dbReference type="AlphaFoldDB" id="A0A061S597"/>
<keyword evidence="1 4" id="KW-0808">Transferase</keyword>
<gene>
    <name evidence="4" type="ORF">TSPGSL018_12730</name>
</gene>
<dbReference type="InterPro" id="IPR016181">
    <property type="entry name" value="Acyl_CoA_acyltransferase"/>
</dbReference>
<dbReference type="PANTHER" id="PTHR10908">
    <property type="entry name" value="SEROTONIN N-ACETYLTRANSFERASE"/>
    <property type="match status" value="1"/>
</dbReference>
<name>A0A061S597_9CHLO</name>
<organism evidence="4">
    <name type="scientific">Tetraselmis sp. GSL018</name>
    <dbReference type="NCBI Taxonomy" id="582737"/>
    <lineage>
        <taxon>Eukaryota</taxon>
        <taxon>Viridiplantae</taxon>
        <taxon>Chlorophyta</taxon>
        <taxon>core chlorophytes</taxon>
        <taxon>Chlorodendrophyceae</taxon>
        <taxon>Chlorodendrales</taxon>
        <taxon>Chlorodendraceae</taxon>
        <taxon>Tetraselmis</taxon>
    </lineage>
</organism>
<dbReference type="GO" id="GO:0008080">
    <property type="term" value="F:N-acetyltransferase activity"/>
    <property type="evidence" value="ECO:0007669"/>
    <property type="project" value="UniProtKB-ARBA"/>
</dbReference>
<dbReference type="PANTHER" id="PTHR10908:SF0">
    <property type="entry name" value="SEROTONIN N-ACETYLTRANSFERASE"/>
    <property type="match status" value="1"/>
</dbReference>
<evidence type="ECO:0000259" key="3">
    <source>
        <dbReference type="PROSITE" id="PS51186"/>
    </source>
</evidence>
<dbReference type="Pfam" id="PF00583">
    <property type="entry name" value="Acetyltransf_1"/>
    <property type="match status" value="1"/>
</dbReference>
<dbReference type="CDD" id="cd04301">
    <property type="entry name" value="NAT_SF"/>
    <property type="match status" value="1"/>
</dbReference>
<evidence type="ECO:0000256" key="1">
    <source>
        <dbReference type="ARBA" id="ARBA00022679"/>
    </source>
</evidence>
<dbReference type="InterPro" id="IPR051635">
    <property type="entry name" value="SNAT-like"/>
</dbReference>
<protein>
    <submittedName>
        <fullName evidence="4">Arylalkylamine n-acetyltransferase</fullName>
    </submittedName>
</protein>